<dbReference type="RefSeq" id="WP_249284259.1">
    <property type="nucleotide sequence ID" value="NZ_JACRSO010000001.1"/>
</dbReference>
<dbReference type="SUPFAM" id="SSF143120">
    <property type="entry name" value="YefM-like"/>
    <property type="match status" value="1"/>
</dbReference>
<dbReference type="AlphaFoldDB" id="A0A926CYU2"/>
<comment type="similarity">
    <text evidence="1 2">Belongs to the phD/YefM antitoxin family.</text>
</comment>
<dbReference type="NCBIfam" id="TIGR01552">
    <property type="entry name" value="phd_fam"/>
    <property type="match status" value="1"/>
</dbReference>
<reference evidence="3" key="1">
    <citation type="submission" date="2020-08" db="EMBL/GenBank/DDBJ databases">
        <title>Genome public.</title>
        <authorList>
            <person name="Liu C."/>
            <person name="Sun Q."/>
        </authorList>
    </citation>
    <scope>NUCLEOTIDE SEQUENCE</scope>
    <source>
        <strain evidence="3">NSJ-44</strain>
    </source>
</reference>
<dbReference type="EMBL" id="JACRSO010000001">
    <property type="protein sequence ID" value="MBC8528222.1"/>
    <property type="molecule type" value="Genomic_DNA"/>
</dbReference>
<comment type="caution">
    <text evidence="3">The sequence shown here is derived from an EMBL/GenBank/DDBJ whole genome shotgun (WGS) entry which is preliminary data.</text>
</comment>
<evidence type="ECO:0000256" key="2">
    <source>
        <dbReference type="RuleBase" id="RU362080"/>
    </source>
</evidence>
<accession>A0A926CYU2</accession>
<dbReference type="Proteomes" id="UP000654279">
    <property type="component" value="Unassembled WGS sequence"/>
</dbReference>
<keyword evidence="4" id="KW-1185">Reference proteome</keyword>
<dbReference type="InterPro" id="IPR051405">
    <property type="entry name" value="phD/YefM_antitoxin"/>
</dbReference>
<protein>
    <recommendedName>
        <fullName evidence="2">Antitoxin</fullName>
    </recommendedName>
</protein>
<gene>
    <name evidence="3" type="ORF">H8699_02055</name>
</gene>
<comment type="function">
    <text evidence="2">Antitoxin component of a type II toxin-antitoxin (TA) system.</text>
</comment>
<evidence type="ECO:0000313" key="4">
    <source>
        <dbReference type="Proteomes" id="UP000654279"/>
    </source>
</evidence>
<sequence>MLAVTYSTIRGNLKTYCDQVTDNNETVIVTRKGEKNVVIISLDEWNALQKAARNAEYLSKLDRSIADIQAGRGVVKTMDELEAMADE</sequence>
<organism evidence="3 4">
    <name type="scientific">Luoshenia tenuis</name>
    <dbReference type="NCBI Taxonomy" id="2763654"/>
    <lineage>
        <taxon>Bacteria</taxon>
        <taxon>Bacillati</taxon>
        <taxon>Bacillota</taxon>
        <taxon>Clostridia</taxon>
        <taxon>Christensenellales</taxon>
        <taxon>Christensenellaceae</taxon>
        <taxon>Luoshenia</taxon>
    </lineage>
</organism>
<dbReference type="Gene3D" id="3.40.1620.10">
    <property type="entry name" value="YefM-like domain"/>
    <property type="match status" value="1"/>
</dbReference>
<evidence type="ECO:0000313" key="3">
    <source>
        <dbReference type="EMBL" id="MBC8528222.1"/>
    </source>
</evidence>
<proteinExistence type="inferred from homology"/>
<dbReference type="InterPro" id="IPR006442">
    <property type="entry name" value="Antitoxin_Phd/YefM"/>
</dbReference>
<name>A0A926CYU2_9FIRM</name>
<dbReference type="Pfam" id="PF02604">
    <property type="entry name" value="PhdYeFM_antitox"/>
    <property type="match status" value="1"/>
</dbReference>
<dbReference type="PANTHER" id="PTHR33713:SF6">
    <property type="entry name" value="ANTITOXIN YEFM"/>
    <property type="match status" value="1"/>
</dbReference>
<evidence type="ECO:0000256" key="1">
    <source>
        <dbReference type="ARBA" id="ARBA00009981"/>
    </source>
</evidence>
<dbReference type="InterPro" id="IPR036165">
    <property type="entry name" value="YefM-like_sf"/>
</dbReference>
<dbReference type="PANTHER" id="PTHR33713">
    <property type="entry name" value="ANTITOXIN YAFN-RELATED"/>
    <property type="match status" value="1"/>
</dbReference>